<dbReference type="InterPro" id="IPR045843">
    <property type="entry name" value="IND-like"/>
</dbReference>
<proteinExistence type="predicted"/>
<evidence type="ECO:0000256" key="3">
    <source>
        <dbReference type="ARBA" id="ARBA00023125"/>
    </source>
</evidence>
<protein>
    <recommendedName>
        <fullName evidence="9">BHLH domain-containing protein</fullName>
    </recommendedName>
</protein>
<accession>A0A022R154</accession>
<dbReference type="GO" id="GO:0000981">
    <property type="term" value="F:DNA-binding transcription factor activity, RNA polymerase II-specific"/>
    <property type="evidence" value="ECO:0000318"/>
    <property type="project" value="GO_Central"/>
</dbReference>
<gene>
    <name evidence="7" type="ORF">MIMGU_mgv1a012876mg</name>
</gene>
<keyword evidence="8" id="KW-1185">Reference proteome</keyword>
<evidence type="ECO:0000256" key="4">
    <source>
        <dbReference type="ARBA" id="ARBA00023163"/>
    </source>
</evidence>
<keyword evidence="3" id="KW-0238">DNA-binding</keyword>
<evidence type="ECO:0000256" key="2">
    <source>
        <dbReference type="ARBA" id="ARBA00023015"/>
    </source>
</evidence>
<dbReference type="KEGG" id="egt:105962260"/>
<dbReference type="PANTHER" id="PTHR16223">
    <property type="entry name" value="TRANSCRIPTION FACTOR BHLH83-RELATED"/>
    <property type="match status" value="1"/>
</dbReference>
<reference evidence="7 8" key="1">
    <citation type="journal article" date="2013" name="Proc. Natl. Acad. Sci. U.S.A.">
        <title>Fine-scale variation in meiotic recombination in Mimulus inferred from population shotgun sequencing.</title>
        <authorList>
            <person name="Hellsten U."/>
            <person name="Wright K.M."/>
            <person name="Jenkins J."/>
            <person name="Shu S."/>
            <person name="Yuan Y."/>
            <person name="Wessler S.R."/>
            <person name="Schmutz J."/>
            <person name="Willis J.H."/>
            <person name="Rokhsar D.S."/>
        </authorList>
    </citation>
    <scope>NUCLEOTIDE SEQUENCE [LARGE SCALE GENOMIC DNA]</scope>
    <source>
        <strain evidence="8">cv. DUN x IM62</strain>
    </source>
</reference>
<dbReference type="PhylomeDB" id="A0A022R154"/>
<evidence type="ECO:0000256" key="6">
    <source>
        <dbReference type="SAM" id="MobiDB-lite"/>
    </source>
</evidence>
<evidence type="ECO:0000313" key="8">
    <source>
        <dbReference type="Proteomes" id="UP000030748"/>
    </source>
</evidence>
<evidence type="ECO:0000313" key="7">
    <source>
        <dbReference type="EMBL" id="EYU33931.1"/>
    </source>
</evidence>
<dbReference type="PANTHER" id="PTHR16223:SF171">
    <property type="entry name" value="BASIC HELIX-LOOP-HELIX (BHLH) DNA-BINDING SUPERFAMILY PROTEIN"/>
    <property type="match status" value="1"/>
</dbReference>
<feature type="compositionally biased region" description="Polar residues" evidence="6">
    <location>
        <begin position="56"/>
        <end position="69"/>
    </location>
</feature>
<dbReference type="InterPro" id="IPR045239">
    <property type="entry name" value="bHLH95_bHLH"/>
</dbReference>
<dbReference type="STRING" id="4155.A0A022R154"/>
<sequence>MAEEFQWSNCGGGNWWDSLRNLFFSPPKVNDLVSLRRPLNHHRTITANPVGDEPTGSDSIRFSSSPTSEDCSRDLLHDDSGRSDSHMPNTKFCDDFSINSVANLRLDSASSSYSYTSSLLQNSLDTDSQPQITALHQLISPFGKTDEASVLYETIGYIKFLHNQISVLSGPYSKNGGPSVQRRPTSDEIIKNEGRPIHELKSQCLCLVPISTTFRHAVKTIFEQMMVCRHVYEGKRK</sequence>
<dbReference type="InterPro" id="IPR036638">
    <property type="entry name" value="HLH_DNA-bd_sf"/>
</dbReference>
<feature type="compositionally biased region" description="Basic and acidic residues" evidence="6">
    <location>
        <begin position="70"/>
        <end position="84"/>
    </location>
</feature>
<evidence type="ECO:0008006" key="9">
    <source>
        <dbReference type="Google" id="ProtNLM"/>
    </source>
</evidence>
<feature type="region of interest" description="Disordered" evidence="6">
    <location>
        <begin position="44"/>
        <end position="84"/>
    </location>
</feature>
<comment type="subcellular location">
    <subcellularLocation>
        <location evidence="1">Nucleus</location>
    </subcellularLocation>
</comment>
<evidence type="ECO:0000256" key="1">
    <source>
        <dbReference type="ARBA" id="ARBA00004123"/>
    </source>
</evidence>
<dbReference type="Proteomes" id="UP000030748">
    <property type="component" value="Unassembled WGS sequence"/>
</dbReference>
<evidence type="ECO:0000256" key="5">
    <source>
        <dbReference type="ARBA" id="ARBA00023242"/>
    </source>
</evidence>
<keyword evidence="4" id="KW-0804">Transcription</keyword>
<dbReference type="OrthoDB" id="673975at2759"/>
<organism evidence="7 8">
    <name type="scientific">Erythranthe guttata</name>
    <name type="common">Yellow monkey flower</name>
    <name type="synonym">Mimulus guttatus</name>
    <dbReference type="NCBI Taxonomy" id="4155"/>
    <lineage>
        <taxon>Eukaryota</taxon>
        <taxon>Viridiplantae</taxon>
        <taxon>Streptophyta</taxon>
        <taxon>Embryophyta</taxon>
        <taxon>Tracheophyta</taxon>
        <taxon>Spermatophyta</taxon>
        <taxon>Magnoliopsida</taxon>
        <taxon>eudicotyledons</taxon>
        <taxon>Gunneridae</taxon>
        <taxon>Pentapetalae</taxon>
        <taxon>asterids</taxon>
        <taxon>lamiids</taxon>
        <taxon>Lamiales</taxon>
        <taxon>Phrymaceae</taxon>
        <taxon>Erythranthe</taxon>
    </lineage>
</organism>
<dbReference type="GO" id="GO:0005634">
    <property type="term" value="C:nucleus"/>
    <property type="evidence" value="ECO:0000318"/>
    <property type="project" value="GO_Central"/>
</dbReference>
<dbReference type="EMBL" id="KI630752">
    <property type="protein sequence ID" value="EYU33931.1"/>
    <property type="molecule type" value="Genomic_DNA"/>
</dbReference>
<keyword evidence="5" id="KW-0539">Nucleus</keyword>
<dbReference type="AlphaFoldDB" id="A0A022R154"/>
<dbReference type="CDD" id="cd11393">
    <property type="entry name" value="bHLH_AtbHLH_like"/>
    <property type="match status" value="1"/>
</dbReference>
<dbReference type="GO" id="GO:0000978">
    <property type="term" value="F:RNA polymerase II cis-regulatory region sequence-specific DNA binding"/>
    <property type="evidence" value="ECO:0000318"/>
    <property type="project" value="GO_Central"/>
</dbReference>
<dbReference type="GO" id="GO:0006357">
    <property type="term" value="P:regulation of transcription by RNA polymerase II"/>
    <property type="evidence" value="ECO:0000318"/>
    <property type="project" value="GO_Central"/>
</dbReference>
<dbReference type="SUPFAM" id="SSF47459">
    <property type="entry name" value="HLH, helix-loop-helix DNA-binding domain"/>
    <property type="match status" value="1"/>
</dbReference>
<dbReference type="GO" id="GO:0046983">
    <property type="term" value="F:protein dimerization activity"/>
    <property type="evidence" value="ECO:0007669"/>
    <property type="project" value="InterPro"/>
</dbReference>
<keyword evidence="2" id="KW-0805">Transcription regulation</keyword>
<name>A0A022R154_ERYGU</name>